<protein>
    <submittedName>
        <fullName evidence="2">Uncharacterized protein</fullName>
    </submittedName>
</protein>
<proteinExistence type="predicted"/>
<feature type="non-terminal residue" evidence="2">
    <location>
        <position position="177"/>
    </location>
</feature>
<dbReference type="AlphaFoldDB" id="A0A9P6SWU0"/>
<reference evidence="2" key="1">
    <citation type="journal article" date="2020" name="Fungal Divers.">
        <title>Resolving the Mortierellaceae phylogeny through synthesis of multi-gene phylogenetics and phylogenomics.</title>
        <authorList>
            <person name="Vandepol N."/>
            <person name="Liber J."/>
            <person name="Desiro A."/>
            <person name="Na H."/>
            <person name="Kennedy M."/>
            <person name="Barry K."/>
            <person name="Grigoriev I.V."/>
            <person name="Miller A.N."/>
            <person name="O'Donnell K."/>
            <person name="Stajich J.E."/>
            <person name="Bonito G."/>
        </authorList>
    </citation>
    <scope>NUCLEOTIDE SEQUENCE</scope>
    <source>
        <strain evidence="2">NRRL 2769</strain>
    </source>
</reference>
<evidence type="ECO:0000256" key="1">
    <source>
        <dbReference type="SAM" id="MobiDB-lite"/>
    </source>
</evidence>
<name>A0A9P6SWU0_9FUNG</name>
<feature type="region of interest" description="Disordered" evidence="1">
    <location>
        <begin position="36"/>
        <end position="84"/>
    </location>
</feature>
<feature type="compositionally biased region" description="Low complexity" evidence="1">
    <location>
        <begin position="36"/>
        <end position="46"/>
    </location>
</feature>
<keyword evidence="3" id="KW-1185">Reference proteome</keyword>
<dbReference type="Proteomes" id="UP000703661">
    <property type="component" value="Unassembled WGS sequence"/>
</dbReference>
<dbReference type="EMBL" id="JAAAID010001739">
    <property type="protein sequence ID" value="KAG0008934.1"/>
    <property type="molecule type" value="Genomic_DNA"/>
</dbReference>
<evidence type="ECO:0000313" key="3">
    <source>
        <dbReference type="Proteomes" id="UP000703661"/>
    </source>
</evidence>
<sequence length="177" mass="19743">MAKKDKKGDGAVQNREIFQRMNFLYQAAMCMATITTPQPTPNTNSNIAQNATNPNTIEKGSNDHDDSTTRVNPVNSEGPTTEATTSKDVVMAEAPEMNLHSTADIAGTHPAGKLSRRKKRELLRLRKNRIAMEQISNKSSHHKLTSPTRGRDLYQYSGVARFYTSTLREVGRKNVIR</sequence>
<feature type="compositionally biased region" description="Polar residues" evidence="1">
    <location>
        <begin position="47"/>
        <end position="59"/>
    </location>
</feature>
<accession>A0A9P6SWU0</accession>
<organism evidence="2 3">
    <name type="scientific">Entomortierella chlamydospora</name>
    <dbReference type="NCBI Taxonomy" id="101097"/>
    <lineage>
        <taxon>Eukaryota</taxon>
        <taxon>Fungi</taxon>
        <taxon>Fungi incertae sedis</taxon>
        <taxon>Mucoromycota</taxon>
        <taxon>Mortierellomycotina</taxon>
        <taxon>Mortierellomycetes</taxon>
        <taxon>Mortierellales</taxon>
        <taxon>Mortierellaceae</taxon>
        <taxon>Entomortierella</taxon>
    </lineage>
</organism>
<evidence type="ECO:0000313" key="2">
    <source>
        <dbReference type="EMBL" id="KAG0008934.1"/>
    </source>
</evidence>
<comment type="caution">
    <text evidence="2">The sequence shown here is derived from an EMBL/GenBank/DDBJ whole genome shotgun (WGS) entry which is preliminary data.</text>
</comment>
<gene>
    <name evidence="2" type="ORF">BGZ80_002892</name>
</gene>
<feature type="compositionally biased region" description="Polar residues" evidence="1">
    <location>
        <begin position="69"/>
        <end position="84"/>
    </location>
</feature>